<feature type="region of interest" description="Disordered" evidence="1">
    <location>
        <begin position="46"/>
        <end position="81"/>
    </location>
</feature>
<organism evidence="2 3">
    <name type="scientific">Prorocentrum cordatum</name>
    <dbReference type="NCBI Taxonomy" id="2364126"/>
    <lineage>
        <taxon>Eukaryota</taxon>
        <taxon>Sar</taxon>
        <taxon>Alveolata</taxon>
        <taxon>Dinophyceae</taxon>
        <taxon>Prorocentrales</taxon>
        <taxon>Prorocentraceae</taxon>
        <taxon>Prorocentrum</taxon>
    </lineage>
</organism>
<accession>A0ABN9UII0</accession>
<keyword evidence="3" id="KW-1185">Reference proteome</keyword>
<comment type="caution">
    <text evidence="2">The sequence shown here is derived from an EMBL/GenBank/DDBJ whole genome shotgun (WGS) entry which is preliminary data.</text>
</comment>
<feature type="non-terminal residue" evidence="2">
    <location>
        <position position="167"/>
    </location>
</feature>
<evidence type="ECO:0000313" key="3">
    <source>
        <dbReference type="Proteomes" id="UP001189429"/>
    </source>
</evidence>
<proteinExistence type="predicted"/>
<dbReference type="EMBL" id="CAUYUJ010015905">
    <property type="protein sequence ID" value="CAK0859472.1"/>
    <property type="molecule type" value="Genomic_DNA"/>
</dbReference>
<feature type="region of interest" description="Disordered" evidence="1">
    <location>
        <begin position="1"/>
        <end position="22"/>
    </location>
</feature>
<feature type="compositionally biased region" description="Low complexity" evidence="1">
    <location>
        <begin position="46"/>
        <end position="62"/>
    </location>
</feature>
<evidence type="ECO:0000313" key="2">
    <source>
        <dbReference type="EMBL" id="CAK0859472.1"/>
    </source>
</evidence>
<protein>
    <submittedName>
        <fullName evidence="2">Uncharacterized protein</fullName>
    </submittedName>
</protein>
<reference evidence="2" key="1">
    <citation type="submission" date="2023-10" db="EMBL/GenBank/DDBJ databases">
        <authorList>
            <person name="Chen Y."/>
            <person name="Shah S."/>
            <person name="Dougan E. K."/>
            <person name="Thang M."/>
            <person name="Chan C."/>
        </authorList>
    </citation>
    <scope>NUCLEOTIDE SEQUENCE [LARGE SCALE GENOMIC DNA]</scope>
</reference>
<dbReference type="Proteomes" id="UP001189429">
    <property type="component" value="Unassembled WGS sequence"/>
</dbReference>
<name>A0ABN9UII0_9DINO</name>
<evidence type="ECO:0000256" key="1">
    <source>
        <dbReference type="SAM" id="MobiDB-lite"/>
    </source>
</evidence>
<sequence>MAGGWRRGPPGSARPAAWRRRTSGRAMAWRGWAWQASCATPAARSAVVGRPRPRAGAGAAVPWRPCLRLSPPPASREKPESMISLRHWPPFLSDGTGPHGARHEDFEAWHAELAVARKAARLRRRAHRAEARSAVAEVRGAEAWEREHLARASSAPALGAAPAAAPG</sequence>
<gene>
    <name evidence="2" type="ORF">PCOR1329_LOCUS48827</name>
</gene>